<evidence type="ECO:0000313" key="2">
    <source>
        <dbReference type="Proteomes" id="UP000215005"/>
    </source>
</evidence>
<accession>A0A223S8D8</accession>
<keyword evidence="2" id="KW-1185">Reference proteome</keyword>
<proteinExistence type="predicted"/>
<dbReference type="Proteomes" id="UP000215005">
    <property type="component" value="Chromosome"/>
</dbReference>
<dbReference type="KEGG" id="ngv:CDO52_17685"/>
<reference evidence="1 2" key="1">
    <citation type="submission" date="2017-08" db="EMBL/GenBank/DDBJ databases">
        <title>The complete genome sequence of Nocardiopsis gilva YIM 90087.</title>
        <authorList>
            <person name="Yin M."/>
            <person name="Tang S."/>
        </authorList>
    </citation>
    <scope>NUCLEOTIDE SEQUENCE [LARGE SCALE GENOMIC DNA]</scope>
    <source>
        <strain evidence="1 2">YIM 90087</strain>
    </source>
</reference>
<name>A0A223S8D8_9ACTN</name>
<sequence length="249" mass="27772">MDADSTQVMTRTGEFTFEGASTPQWEAEVRARLAAGVHRFSGPLSDLIARDANEGDTRMLVADFLSEGLNYSKYGELTTEYRTSGESIDYGILLDDRVFAFVEVKHCGQELDHRSLRPAKSQAGEDGVEWVLLTNGRRWQVHHVGTAETRGSGLVLDVDLLDAEDAQETLDLLFHLTREAVEDGRLDDLRRWREALVAEQLADALLSDAVIEAVRLEVRRRTEHAGHLGDTEDIARTLREDVIARGLLG</sequence>
<evidence type="ECO:0008006" key="3">
    <source>
        <dbReference type="Google" id="ProtNLM"/>
    </source>
</evidence>
<dbReference type="AlphaFoldDB" id="A0A223S8D8"/>
<organism evidence="1 2">
    <name type="scientific">Nocardiopsis gilva YIM 90087</name>
    <dbReference type="NCBI Taxonomy" id="1235441"/>
    <lineage>
        <taxon>Bacteria</taxon>
        <taxon>Bacillati</taxon>
        <taxon>Actinomycetota</taxon>
        <taxon>Actinomycetes</taxon>
        <taxon>Streptosporangiales</taxon>
        <taxon>Nocardiopsidaceae</taxon>
        <taxon>Nocardiopsis</taxon>
    </lineage>
</organism>
<dbReference type="EMBL" id="CP022753">
    <property type="protein sequence ID" value="ASU84385.1"/>
    <property type="molecule type" value="Genomic_DNA"/>
</dbReference>
<evidence type="ECO:0000313" key="1">
    <source>
        <dbReference type="EMBL" id="ASU84385.1"/>
    </source>
</evidence>
<protein>
    <recommendedName>
        <fullName evidence="3">Type I restriction enzyme R protein N-terminal domain-containing protein</fullName>
    </recommendedName>
</protein>
<dbReference type="OrthoDB" id="570928at2"/>
<gene>
    <name evidence="1" type="ORF">CDO52_17685</name>
</gene>